<name>A0A3B4VI77_SERDU</name>
<accession>A0A3B4VI77</accession>
<protein>
    <recommendedName>
        <fullName evidence="1">Reverse transcriptase domain-containing protein</fullName>
    </recommendedName>
</protein>
<sequence>MLNFLDNLATPSINPDRRKDLDKPITLNEVISSISAMQSGKAPGPDSYPVEFYKRFSSKLAPLLLEMFNHSLDQGSLPQTLTEANITLLLKPGKNAVDRGSYRPISLLNGDVKILAKLLAIRLDNVMMDIILPDQTGFIRGRHSFSNIRRLLSVVHSPASLEIPEVVVSLDAEKAFDRVEWPYLFAVLGKFGFGPKLISWIRLLYASPKASVITNKLRSKSFSLSRGTQQSCPLSPLLFALVIEPLSIMPNTSQRFKGIYRKQLEHRVSLYADDLLLYISDPVSSAPDIVNMLLRFGRFS</sequence>
<dbReference type="InterPro" id="IPR043502">
    <property type="entry name" value="DNA/RNA_pol_sf"/>
</dbReference>
<dbReference type="OMA" id="KWINWIM"/>
<dbReference type="STRING" id="41447.ENSSDUP00000030247"/>
<evidence type="ECO:0000313" key="3">
    <source>
        <dbReference type="Proteomes" id="UP000261420"/>
    </source>
</evidence>
<keyword evidence="3" id="KW-1185">Reference proteome</keyword>
<organism evidence="2 3">
    <name type="scientific">Seriola dumerili</name>
    <name type="common">Greater amberjack</name>
    <name type="synonym">Caranx dumerili</name>
    <dbReference type="NCBI Taxonomy" id="41447"/>
    <lineage>
        <taxon>Eukaryota</taxon>
        <taxon>Metazoa</taxon>
        <taxon>Chordata</taxon>
        <taxon>Craniata</taxon>
        <taxon>Vertebrata</taxon>
        <taxon>Euteleostomi</taxon>
        <taxon>Actinopterygii</taxon>
        <taxon>Neopterygii</taxon>
        <taxon>Teleostei</taxon>
        <taxon>Neoteleostei</taxon>
        <taxon>Acanthomorphata</taxon>
        <taxon>Carangaria</taxon>
        <taxon>Carangiformes</taxon>
        <taxon>Carangidae</taxon>
        <taxon>Seriola</taxon>
    </lineage>
</organism>
<dbReference type="CDD" id="cd01650">
    <property type="entry name" value="RT_nLTR_like"/>
    <property type="match status" value="1"/>
</dbReference>
<dbReference type="SUPFAM" id="SSF56672">
    <property type="entry name" value="DNA/RNA polymerases"/>
    <property type="match status" value="1"/>
</dbReference>
<dbReference type="Pfam" id="PF00078">
    <property type="entry name" value="RVT_1"/>
    <property type="match status" value="1"/>
</dbReference>
<feature type="domain" description="Reverse transcriptase" evidence="1">
    <location>
        <begin position="70"/>
        <end position="300"/>
    </location>
</feature>
<reference evidence="2" key="2">
    <citation type="submission" date="2025-09" db="UniProtKB">
        <authorList>
            <consortium name="Ensembl"/>
        </authorList>
    </citation>
    <scope>IDENTIFICATION</scope>
</reference>
<dbReference type="InterPro" id="IPR000477">
    <property type="entry name" value="RT_dom"/>
</dbReference>
<dbReference type="Ensembl" id="ENSSDUT00000030770.1">
    <property type="protein sequence ID" value="ENSSDUP00000030247.1"/>
    <property type="gene ID" value="ENSSDUG00000021791.1"/>
</dbReference>
<proteinExistence type="predicted"/>
<reference evidence="2" key="1">
    <citation type="submission" date="2025-08" db="UniProtKB">
        <authorList>
            <consortium name="Ensembl"/>
        </authorList>
    </citation>
    <scope>IDENTIFICATION</scope>
</reference>
<dbReference type="GeneTree" id="ENSGT00940000163630"/>
<dbReference type="PROSITE" id="PS50878">
    <property type="entry name" value="RT_POL"/>
    <property type="match status" value="1"/>
</dbReference>
<dbReference type="PANTHER" id="PTHR19446">
    <property type="entry name" value="REVERSE TRANSCRIPTASES"/>
    <property type="match status" value="1"/>
</dbReference>
<evidence type="ECO:0000313" key="2">
    <source>
        <dbReference type="Ensembl" id="ENSSDUP00000030247.1"/>
    </source>
</evidence>
<dbReference type="Proteomes" id="UP000261420">
    <property type="component" value="Unplaced"/>
</dbReference>
<evidence type="ECO:0000259" key="1">
    <source>
        <dbReference type="PROSITE" id="PS50878"/>
    </source>
</evidence>
<dbReference type="AlphaFoldDB" id="A0A3B4VI77"/>